<keyword evidence="1" id="KW-0472">Membrane</keyword>
<name>A0AAD1DNU6_9FLAO</name>
<dbReference type="EMBL" id="CP033912">
    <property type="protein sequence ID" value="AZA96345.1"/>
    <property type="molecule type" value="Genomic_DNA"/>
</dbReference>
<dbReference type="Proteomes" id="UP000274073">
    <property type="component" value="Chromosome"/>
</dbReference>
<keyword evidence="1" id="KW-1133">Transmembrane helix</keyword>
<proteinExistence type="predicted"/>
<evidence type="ECO:0000313" key="2">
    <source>
        <dbReference type="EMBL" id="AZA87784.1"/>
    </source>
</evidence>
<dbReference type="EMBL" id="CP033915">
    <property type="protein sequence ID" value="AZA87784.1"/>
    <property type="molecule type" value="Genomic_DNA"/>
</dbReference>
<gene>
    <name evidence="2" type="ORF">EG349_13750</name>
    <name evidence="3" type="ORF">EG353_12530</name>
</gene>
<evidence type="ECO:0000313" key="4">
    <source>
        <dbReference type="Proteomes" id="UP000274073"/>
    </source>
</evidence>
<feature type="transmembrane region" description="Helical" evidence="1">
    <location>
        <begin position="46"/>
        <end position="65"/>
    </location>
</feature>
<organism evidence="2 4">
    <name type="scientific">Chryseobacterium shandongense</name>
    <dbReference type="NCBI Taxonomy" id="1493872"/>
    <lineage>
        <taxon>Bacteria</taxon>
        <taxon>Pseudomonadati</taxon>
        <taxon>Bacteroidota</taxon>
        <taxon>Flavobacteriia</taxon>
        <taxon>Flavobacteriales</taxon>
        <taxon>Weeksellaceae</taxon>
        <taxon>Chryseobacterium group</taxon>
        <taxon>Chryseobacterium</taxon>
    </lineage>
</organism>
<evidence type="ECO:0000256" key="1">
    <source>
        <dbReference type="SAM" id="Phobius"/>
    </source>
</evidence>
<dbReference type="Proteomes" id="UP000281741">
    <property type="component" value="Chromosome"/>
</dbReference>
<accession>A0AAD1DNU6</accession>
<keyword evidence="5" id="KW-1185">Reference proteome</keyword>
<keyword evidence="1" id="KW-0812">Transmembrane</keyword>
<evidence type="ECO:0000313" key="3">
    <source>
        <dbReference type="EMBL" id="AZA96345.1"/>
    </source>
</evidence>
<dbReference type="AlphaFoldDB" id="A0AAD1DNU6"/>
<reference evidence="4 5" key="1">
    <citation type="submission" date="2018-11" db="EMBL/GenBank/DDBJ databases">
        <title>Proposal to divide the Flavobacteriaceae and reorganize its genera based on Amino Acid Identity values calculated from whole genome sequences.</title>
        <authorList>
            <person name="Nicholson A.C."/>
            <person name="Gulvik C.A."/>
            <person name="Whitney A.M."/>
            <person name="Humrighouse B.W."/>
            <person name="Bell M."/>
            <person name="Holmes B."/>
            <person name="Steigerwalt A.G."/>
            <person name="Villarma A."/>
            <person name="Sheth M."/>
            <person name="Batra D."/>
            <person name="Pryor J."/>
            <person name="Bernardet J.-F."/>
            <person name="Hugo C."/>
            <person name="Kampfer P."/>
            <person name="Newman J."/>
            <person name="McQuiston J.R."/>
        </authorList>
    </citation>
    <scope>NUCLEOTIDE SEQUENCE [LARGE SCALE GENOMIC DNA]</scope>
    <source>
        <strain evidence="2 4">G0207</strain>
        <strain evidence="3 5">H5143</strain>
    </source>
</reference>
<protein>
    <submittedName>
        <fullName evidence="2">Uncharacterized protein</fullName>
    </submittedName>
</protein>
<evidence type="ECO:0000313" key="5">
    <source>
        <dbReference type="Proteomes" id="UP000281741"/>
    </source>
</evidence>
<sequence length="205" mass="22969">MNTSRNSIEYQIKKQISEREITPSRDLWSEIESQSVEKAPKSNMNWLLAAACLVLTFSLGAVLFVDKENDKTEKSKIIAEVKESTIQNNTETSTIIVPEVSEKKQRKSVAIENISGGKMKKSAAVQTVIEQEPLSLSKENAPEIMASIYRMKPENILAKSDSAKIQVKKKRYVDPSTLLFSVEHKDVIEKTKEGSNVATIDVNLR</sequence>
<dbReference type="RefSeq" id="WP_123854845.1">
    <property type="nucleotide sequence ID" value="NZ_CP033912.1"/>
</dbReference>